<dbReference type="EC" id="2.1.1.228" evidence="11"/>
<sequence length="421" mass="47879">MELNLEGVRGLTELDRAKFVKDITVPCAEVENKSAGKCMSVFKKYLLKFDKLRPVVDGKEDHRRVLLDPTKFSGFEKLSDDDKKQLEEAGLSPASFAETTVRLHYENFRAEDVFKAVLPEGKEGCTSFSRIGHIVHLNLREHLLPYKLLIGQVLVDKMSGIRTVVNKSSVIDSTYRNFQMEVLAGEQDFIAQVKENTCTFKFDFSQVYWNPRLCTEHERIVKLLPQGAVLFDVFAGVGPFSVPAAKVRKCRVFANDLNPHSFRWLNENVRLNKAQNIDTFNMDGRSFIRQSLRAFLMTQPNRPVHVTMNLPALAVEFLDAFVGLLSGYEGVEAPDVTAHVYSFCEETSAIAEMRAKVELALKCTLRDEHIVELIDVRDVSPKKHMLRLTFRPPFDVLTRTDHPPPESKRIKLDSVNPSINH</sequence>
<evidence type="ECO:0000256" key="1">
    <source>
        <dbReference type="ARBA" id="ARBA00009775"/>
    </source>
</evidence>
<dbReference type="Pfam" id="PF25133">
    <property type="entry name" value="TYW2_N_2"/>
    <property type="match status" value="1"/>
</dbReference>
<comment type="function">
    <text evidence="9">Involved in mitochondrial tRNA methylation. Specifically methylates the N1 position of guanosine-37 in various tRNAs. Methylation is not dependent on the nature of the nucleoside 5' of the target nucleoside. This is the first step in the biosynthesis of wybutosine (yW), a modified base adjacent to the anticodon of tRNAs and required for accurate decoding.</text>
</comment>
<feature type="domain" description="SAM-dependent methyltransferase TRM5/TYW2-type" evidence="13">
    <location>
        <begin position="128"/>
        <end position="394"/>
    </location>
</feature>
<evidence type="ECO:0000256" key="10">
    <source>
        <dbReference type="ARBA" id="ARBA00047783"/>
    </source>
</evidence>
<evidence type="ECO:0000256" key="2">
    <source>
        <dbReference type="ARBA" id="ARBA00022490"/>
    </source>
</evidence>
<dbReference type="HAMAP" id="MF_03152">
    <property type="entry name" value="TRM5"/>
    <property type="match status" value="1"/>
</dbReference>
<evidence type="ECO:0000313" key="14">
    <source>
        <dbReference type="EMBL" id="SVE93100.1"/>
    </source>
</evidence>
<feature type="compositionally biased region" description="Basic and acidic residues" evidence="12">
    <location>
        <begin position="398"/>
        <end position="412"/>
    </location>
</feature>
<evidence type="ECO:0000256" key="12">
    <source>
        <dbReference type="SAM" id="MobiDB-lite"/>
    </source>
</evidence>
<dbReference type="Gene3D" id="3.40.50.150">
    <property type="entry name" value="Vaccinia Virus protein VP39"/>
    <property type="match status" value="1"/>
</dbReference>
<dbReference type="InterPro" id="IPR056744">
    <property type="entry name" value="TRM5/TYW2-like_N"/>
</dbReference>
<dbReference type="AlphaFoldDB" id="A0A4Y7NIP7"/>
<proteinExistence type="evidence at transcript level"/>
<name>A0A4Y7NIP7_9CRUS</name>
<keyword evidence="8 11" id="KW-0539">Nucleus</keyword>
<dbReference type="GO" id="GO:0070901">
    <property type="term" value="P:mitochondrial tRNA methylation"/>
    <property type="evidence" value="ECO:0007669"/>
    <property type="project" value="TreeGrafter"/>
</dbReference>
<feature type="binding site" evidence="11">
    <location>
        <begin position="256"/>
        <end position="257"/>
    </location>
    <ligand>
        <name>S-adenosyl-L-methionine</name>
        <dbReference type="ChEBI" id="CHEBI:59789"/>
    </ligand>
</feature>
<dbReference type="PANTHER" id="PTHR23245:SF36">
    <property type="entry name" value="TRNA (GUANINE(37)-N1)-METHYLTRANSFERASE"/>
    <property type="match status" value="1"/>
</dbReference>
<evidence type="ECO:0000259" key="13">
    <source>
        <dbReference type="PROSITE" id="PS51684"/>
    </source>
</evidence>
<comment type="subcellular location">
    <subcellularLocation>
        <location evidence="11">Mitochondrion matrix</location>
    </subcellularLocation>
    <subcellularLocation>
        <location evidence="11">Nucleus</location>
    </subcellularLocation>
    <subcellularLocation>
        <location evidence="11">Cytoplasm</location>
    </subcellularLocation>
    <text evidence="11">Predominantly in the mitochondria and in the nucleus.</text>
</comment>
<reference evidence="14" key="1">
    <citation type="submission" date="2018-08" db="EMBL/GenBank/DDBJ databases">
        <authorList>
            <person name="Cornetti L."/>
        </authorList>
    </citation>
    <scope>NUCLEOTIDE SEQUENCE</scope>
    <source>
        <strain evidence="14">DE-FRO-2-1</strain>
    </source>
</reference>
<protein>
    <recommendedName>
        <fullName evidence="11">tRNA (guanine(37)-N1)-methyltransferase</fullName>
        <ecNumber evidence="11">2.1.1.228</ecNumber>
    </recommendedName>
    <alternativeName>
        <fullName evidence="11">M1G-methyltransferase</fullName>
    </alternativeName>
    <alternativeName>
        <fullName evidence="11">tRNA [GM37] methyltransferase</fullName>
    </alternativeName>
    <alternativeName>
        <fullName evidence="11">tRNA methyltransferase 5 homolog</fullName>
    </alternativeName>
</protein>
<feature type="binding site" evidence="11">
    <location>
        <begin position="283"/>
        <end position="284"/>
    </location>
    <ligand>
        <name>S-adenosyl-L-methionine</name>
        <dbReference type="ChEBI" id="CHEBI:59789"/>
    </ligand>
</feature>
<feature type="binding site" evidence="11">
    <location>
        <position position="309"/>
    </location>
    <ligand>
        <name>S-adenosyl-L-methionine</name>
        <dbReference type="ChEBI" id="CHEBI:59789"/>
    </ligand>
</feature>
<feature type="region of interest" description="Disordered" evidence="12">
    <location>
        <begin position="398"/>
        <end position="421"/>
    </location>
</feature>
<evidence type="ECO:0000256" key="7">
    <source>
        <dbReference type="ARBA" id="ARBA00023128"/>
    </source>
</evidence>
<dbReference type="CDD" id="cd02440">
    <property type="entry name" value="AdoMet_MTases"/>
    <property type="match status" value="1"/>
</dbReference>
<comment type="similarity">
    <text evidence="11">Belongs to the TRM5 / TYW2 family.</text>
</comment>
<keyword evidence="4 11" id="KW-0808">Transferase</keyword>
<dbReference type="Gene3D" id="3.30.300.110">
    <property type="entry name" value="Met-10+ protein-like domains"/>
    <property type="match status" value="1"/>
</dbReference>
<keyword evidence="6 11" id="KW-0819">tRNA processing</keyword>
<dbReference type="InterPro" id="IPR029063">
    <property type="entry name" value="SAM-dependent_MTases_sf"/>
</dbReference>
<keyword evidence="3 11" id="KW-0489">Methyltransferase</keyword>
<feature type="binding site" evidence="11">
    <location>
        <position position="217"/>
    </location>
    <ligand>
        <name>S-adenosyl-L-methionine</name>
        <dbReference type="ChEBI" id="CHEBI:59789"/>
    </ligand>
</feature>
<keyword evidence="5 11" id="KW-0949">S-adenosyl-L-methionine</keyword>
<gene>
    <name evidence="14" type="primary">EOG090X08TI</name>
</gene>
<dbReference type="Pfam" id="PF02475">
    <property type="entry name" value="TRM5-TYW2_MTfase"/>
    <property type="match status" value="1"/>
</dbReference>
<keyword evidence="7 11" id="KW-0496">Mitochondrion</keyword>
<dbReference type="GO" id="GO:0052906">
    <property type="term" value="F:tRNA (guanine(37)-N1)-methyltransferase activity"/>
    <property type="evidence" value="ECO:0007669"/>
    <property type="project" value="UniProtKB-UniRule"/>
</dbReference>
<evidence type="ECO:0000256" key="8">
    <source>
        <dbReference type="ARBA" id="ARBA00023242"/>
    </source>
</evidence>
<dbReference type="PANTHER" id="PTHR23245">
    <property type="entry name" value="TRNA METHYLTRANSFERASE"/>
    <property type="match status" value="1"/>
</dbReference>
<dbReference type="EMBL" id="LR023481">
    <property type="protein sequence ID" value="SVE93100.1"/>
    <property type="molecule type" value="mRNA"/>
</dbReference>
<evidence type="ECO:0000256" key="6">
    <source>
        <dbReference type="ARBA" id="ARBA00022694"/>
    </source>
</evidence>
<dbReference type="InterPro" id="IPR025792">
    <property type="entry name" value="tRNA_Gua_MeTrfase_euk"/>
</dbReference>
<organism evidence="14">
    <name type="scientific">Moina brachiata</name>
    <dbReference type="NCBI Taxonomy" id="675436"/>
    <lineage>
        <taxon>Eukaryota</taxon>
        <taxon>Metazoa</taxon>
        <taxon>Ecdysozoa</taxon>
        <taxon>Arthropoda</taxon>
        <taxon>Crustacea</taxon>
        <taxon>Branchiopoda</taxon>
        <taxon>Diplostraca</taxon>
        <taxon>Cladocera</taxon>
        <taxon>Anomopoda</taxon>
        <taxon>Moinidae</taxon>
        <taxon>Moina</taxon>
    </lineage>
</organism>
<comment type="similarity">
    <text evidence="1">Belongs to the class I-like SAM-binding methyltransferase superfamily. TRM5/TYW2 family.</text>
</comment>
<comment type="subunit">
    <text evidence="11">Monomer.</text>
</comment>
<evidence type="ECO:0000256" key="3">
    <source>
        <dbReference type="ARBA" id="ARBA00022603"/>
    </source>
</evidence>
<accession>A0A4Y7NIP7</accession>
<comment type="function">
    <text evidence="11">Specifically methylates the N1 position of guanosine-37 in various cytoplasmic and mitochondrial tRNAs. Methylation is not dependent on the nature of the nucleoside 5' of the target nucleoside. This is the first step in the biosynthesis of wybutosine (yW), a modified base adjacent to the anticodon of tRNAs and required for accurate decoding.</text>
</comment>
<dbReference type="GO" id="GO:0005634">
    <property type="term" value="C:nucleus"/>
    <property type="evidence" value="ECO:0007669"/>
    <property type="project" value="UniProtKB-SubCell"/>
</dbReference>
<dbReference type="GO" id="GO:0002939">
    <property type="term" value="P:tRNA N1-guanine methylation"/>
    <property type="evidence" value="ECO:0007669"/>
    <property type="project" value="TreeGrafter"/>
</dbReference>
<comment type="catalytic activity">
    <reaction evidence="10 11">
        <text>guanosine(37) in tRNA + S-adenosyl-L-methionine = N(1)-methylguanosine(37) in tRNA + S-adenosyl-L-homocysteine + H(+)</text>
        <dbReference type="Rhea" id="RHEA:36899"/>
        <dbReference type="Rhea" id="RHEA-COMP:10145"/>
        <dbReference type="Rhea" id="RHEA-COMP:10147"/>
        <dbReference type="ChEBI" id="CHEBI:15378"/>
        <dbReference type="ChEBI" id="CHEBI:57856"/>
        <dbReference type="ChEBI" id="CHEBI:59789"/>
        <dbReference type="ChEBI" id="CHEBI:73542"/>
        <dbReference type="ChEBI" id="CHEBI:74269"/>
        <dbReference type="EC" id="2.1.1.228"/>
    </reaction>
</comment>
<dbReference type="PROSITE" id="PS51684">
    <property type="entry name" value="SAM_MT_TRM5_TYW2"/>
    <property type="match status" value="1"/>
</dbReference>
<evidence type="ECO:0000256" key="5">
    <source>
        <dbReference type="ARBA" id="ARBA00022691"/>
    </source>
</evidence>
<evidence type="ECO:0000256" key="11">
    <source>
        <dbReference type="HAMAP-Rule" id="MF_03152"/>
    </source>
</evidence>
<dbReference type="GO" id="GO:0005759">
    <property type="term" value="C:mitochondrial matrix"/>
    <property type="evidence" value="ECO:0007669"/>
    <property type="project" value="UniProtKB-SubCell"/>
</dbReference>
<evidence type="ECO:0000256" key="9">
    <source>
        <dbReference type="ARBA" id="ARBA00045951"/>
    </source>
</evidence>
<dbReference type="SUPFAM" id="SSF53335">
    <property type="entry name" value="S-adenosyl-L-methionine-dependent methyltransferases"/>
    <property type="match status" value="1"/>
</dbReference>
<dbReference type="FunFam" id="3.30.300.110:FF:000001">
    <property type="entry name" value="tRNA (guanine(37)-N1)-methyltransferase"/>
    <property type="match status" value="1"/>
</dbReference>
<dbReference type="InterPro" id="IPR030382">
    <property type="entry name" value="MeTrfase_TRM5/TYW2"/>
</dbReference>
<evidence type="ECO:0000256" key="4">
    <source>
        <dbReference type="ARBA" id="ARBA00022679"/>
    </source>
</evidence>
<dbReference type="InterPro" id="IPR056743">
    <property type="entry name" value="TRM5-TYW2-like_MTfase"/>
</dbReference>
<keyword evidence="2 11" id="KW-0963">Cytoplasm</keyword>